<dbReference type="SUPFAM" id="SSF52499">
    <property type="entry name" value="Isochorismatase-like hydrolases"/>
    <property type="match status" value="1"/>
</dbReference>
<name>A0A0F9E9T8_9ZZZZ</name>
<dbReference type="AlphaFoldDB" id="A0A0F9E9T8"/>
<evidence type="ECO:0000259" key="1">
    <source>
        <dbReference type="Pfam" id="PF00857"/>
    </source>
</evidence>
<organism evidence="2">
    <name type="scientific">marine sediment metagenome</name>
    <dbReference type="NCBI Taxonomy" id="412755"/>
    <lineage>
        <taxon>unclassified sequences</taxon>
        <taxon>metagenomes</taxon>
        <taxon>ecological metagenomes</taxon>
    </lineage>
</organism>
<dbReference type="InterPro" id="IPR000868">
    <property type="entry name" value="Isochorismatase-like_dom"/>
</dbReference>
<gene>
    <name evidence="2" type="ORF">LCGC14_2393410</name>
</gene>
<dbReference type="EMBL" id="LAZR01035770">
    <property type="protein sequence ID" value="KKL26621.1"/>
    <property type="molecule type" value="Genomic_DNA"/>
</dbReference>
<reference evidence="2" key="1">
    <citation type="journal article" date="2015" name="Nature">
        <title>Complex archaea that bridge the gap between prokaryotes and eukaryotes.</title>
        <authorList>
            <person name="Spang A."/>
            <person name="Saw J.H."/>
            <person name="Jorgensen S.L."/>
            <person name="Zaremba-Niedzwiedzka K."/>
            <person name="Martijn J."/>
            <person name="Lind A.E."/>
            <person name="van Eijk R."/>
            <person name="Schleper C."/>
            <person name="Guy L."/>
            <person name="Ettema T.J."/>
        </authorList>
    </citation>
    <scope>NUCLEOTIDE SEQUENCE</scope>
</reference>
<dbReference type="InterPro" id="IPR036380">
    <property type="entry name" value="Isochorismatase-like_sf"/>
</dbReference>
<feature type="domain" description="Isochorismatase-like" evidence="1">
    <location>
        <begin position="26"/>
        <end position="112"/>
    </location>
</feature>
<dbReference type="Gene3D" id="3.40.50.850">
    <property type="entry name" value="Isochorismatase-like"/>
    <property type="match status" value="1"/>
</dbReference>
<feature type="non-terminal residue" evidence="2">
    <location>
        <position position="1"/>
    </location>
</feature>
<accession>A0A0F9E9T8</accession>
<evidence type="ECO:0000313" key="2">
    <source>
        <dbReference type="EMBL" id="KKL26621.1"/>
    </source>
</evidence>
<protein>
    <recommendedName>
        <fullName evidence="1">Isochorismatase-like domain-containing protein</fullName>
    </recommendedName>
</protein>
<comment type="caution">
    <text evidence="2">The sequence shown here is derived from an EMBL/GenBank/DDBJ whole genome shotgun (WGS) entry which is preliminary data.</text>
</comment>
<sequence>FVKETRPTVYAVVGDRTIDKKYIIDDYDIVIFKNEFNVFTGNKFTNDILKILLPNTVVVYGVATDVCVDFAVKGLLKKGITVIVIEDCIKGLSEDSCKIALENWVKNGVILTNILDLEKLVCIKNKS</sequence>
<proteinExistence type="predicted"/>
<dbReference type="Pfam" id="PF00857">
    <property type="entry name" value="Isochorismatase"/>
    <property type="match status" value="1"/>
</dbReference>